<keyword evidence="1" id="KW-0812">Transmembrane</keyword>
<evidence type="ECO:0000313" key="3">
    <source>
        <dbReference type="Proteomes" id="UP000194761"/>
    </source>
</evidence>
<gene>
    <name evidence="2" type="ORF">CA984_09470</name>
</gene>
<organism evidence="2 3">
    <name type="scientific">Streptosporangium minutum</name>
    <dbReference type="NCBI Taxonomy" id="569862"/>
    <lineage>
        <taxon>Bacteria</taxon>
        <taxon>Bacillati</taxon>
        <taxon>Actinomycetota</taxon>
        <taxon>Actinomycetes</taxon>
        <taxon>Streptosporangiales</taxon>
        <taxon>Streptosporangiaceae</taxon>
        <taxon>Streptosporangium</taxon>
    </lineage>
</organism>
<feature type="transmembrane region" description="Helical" evidence="1">
    <location>
        <begin position="15"/>
        <end position="36"/>
    </location>
</feature>
<protein>
    <submittedName>
        <fullName evidence="2">Uncharacterized protein</fullName>
    </submittedName>
</protein>
<feature type="transmembrane region" description="Helical" evidence="1">
    <location>
        <begin position="41"/>
        <end position="59"/>
    </location>
</feature>
<keyword evidence="1" id="KW-1133">Transmembrane helix</keyword>
<comment type="caution">
    <text evidence="2">The sequence shown here is derived from an EMBL/GenBank/DDBJ whole genome shotgun (WGS) entry which is preliminary data.</text>
</comment>
<accession>A0A243RS88</accession>
<evidence type="ECO:0000256" key="1">
    <source>
        <dbReference type="SAM" id="Phobius"/>
    </source>
</evidence>
<proteinExistence type="predicted"/>
<dbReference type="AlphaFoldDB" id="A0A243RS88"/>
<keyword evidence="1" id="KW-0472">Membrane</keyword>
<dbReference type="Proteomes" id="UP000194761">
    <property type="component" value="Unassembled WGS sequence"/>
</dbReference>
<evidence type="ECO:0000313" key="2">
    <source>
        <dbReference type="EMBL" id="OUC97866.1"/>
    </source>
</evidence>
<sequence length="74" mass="7210">MLAGLGMVFFDPLEISWSASGTGIIAAPVAVTLVALIKPALLVLAGVGMMVGGLAAATTDRGKDASGRGTPTPG</sequence>
<keyword evidence="3" id="KW-1185">Reference proteome</keyword>
<name>A0A243RS88_9ACTN</name>
<reference evidence="2 3" key="1">
    <citation type="submission" date="2017-05" db="EMBL/GenBank/DDBJ databases">
        <title>Biotechnological potential of actinobacteria isolated from South African environments.</title>
        <authorList>
            <person name="Le Roes-Hill M."/>
            <person name="Prins A."/>
            <person name="Durrell K.A."/>
        </authorList>
    </citation>
    <scope>NUCLEOTIDE SEQUENCE [LARGE SCALE GENOMIC DNA]</scope>
    <source>
        <strain evidence="2">M26</strain>
    </source>
</reference>
<dbReference type="EMBL" id="NGFP01000030">
    <property type="protein sequence ID" value="OUC97866.1"/>
    <property type="molecule type" value="Genomic_DNA"/>
</dbReference>